<sequence>MPDPQQMAGSGLSCKGSWGSLDDLRPSDIRNYLSILDTLKSNGVYEEYKAPRIVILGSPSSGKTAVLRELTHGLCDLRDGSGFDREGKHVTTRFATKYVLSRSREESTTVSLCGSPPFWAQCGRHDKWPRPKRVDDIEQLDEAILSAKRLLQEDNSASHNPSDAETSASVHELCIDIAGPNLTPLTLVDFPSILENHQQEGLAPRNSPLVDTVDYMIKTYLTAPESMLLAVVSADEPLSLQAEFVLSQERRYDEEEHRTIGVVAKPGGAPASASDNNEFLDLVCGNGKHENGKYQLNHPWHVLRTHAPGEKPVTSEELRSHFFQENPSWCKVPGDQKGVLSLRKRIRAVGQIYLDQQIVSQLYASIQRTHSLWMRILRIHQTRVGLLEQGSQESRREALLGVAKTFKQLVQDGISNGKNSSQFVDMEKASNPGHALWEALRLAQEDFKKDLKERGHGFVVLDDQDRASRTAPNPAFSILSAPRSDLPERLTKAELVQSCLEERLVSFPSNPCSVLASVLMRRLTQRWESSASRYIEVVARNVQPFIQITLWQSCIQENWSGQEKDHAKKRVAHVSPTYKALMDRFVKPFLDARKDMVYKQLVTQVRQYEDGGPFVDGLGVLGLVWLDMFGGILDTVLSQYAILRDYFADAIIGQAELYLVCSLPGIMPEDEISSLPLEEVDRIAPLDERLQSLESQVQLLSQELLKFPQDLVRDPLPEGIHKADDENKRKRQDTQPESNEVTPSASILAAKTKEQPPHDRPAKRVKILLTRSGDLLRTSGQRGSSSFIRSQAPSPSDGPSPTEPSQTAGATTAPGTDEEPTMPATPRIPRLPTPTGTPPKPLLQHPKSLFSTRPTEGLSDTDTAAHRMIYGFGEGEYLPDDAEKPIHEQYPDWPPKFLNNRRLHPITKNITQFEYNIWRAIKKLEAKKRGAKKPRAISIGGGGD</sequence>
<evidence type="ECO:0000313" key="4">
    <source>
        <dbReference type="Proteomes" id="UP001302676"/>
    </source>
</evidence>
<feature type="compositionally biased region" description="Pro residues" evidence="1">
    <location>
        <begin position="829"/>
        <end position="841"/>
    </location>
</feature>
<reference evidence="3" key="1">
    <citation type="journal article" date="2023" name="Mol. Phylogenet. Evol.">
        <title>Genome-scale phylogeny and comparative genomics of the fungal order Sordariales.</title>
        <authorList>
            <person name="Hensen N."/>
            <person name="Bonometti L."/>
            <person name="Westerberg I."/>
            <person name="Brannstrom I.O."/>
            <person name="Guillou S."/>
            <person name="Cros-Aarteil S."/>
            <person name="Calhoun S."/>
            <person name="Haridas S."/>
            <person name="Kuo A."/>
            <person name="Mondo S."/>
            <person name="Pangilinan J."/>
            <person name="Riley R."/>
            <person name="LaButti K."/>
            <person name="Andreopoulos B."/>
            <person name="Lipzen A."/>
            <person name="Chen C."/>
            <person name="Yan M."/>
            <person name="Daum C."/>
            <person name="Ng V."/>
            <person name="Clum A."/>
            <person name="Steindorff A."/>
            <person name="Ohm R.A."/>
            <person name="Martin F."/>
            <person name="Silar P."/>
            <person name="Natvig D.O."/>
            <person name="Lalanne C."/>
            <person name="Gautier V."/>
            <person name="Ament-Velasquez S.L."/>
            <person name="Kruys A."/>
            <person name="Hutchinson M.I."/>
            <person name="Powell A.J."/>
            <person name="Barry K."/>
            <person name="Miller A.N."/>
            <person name="Grigoriev I.V."/>
            <person name="Debuchy R."/>
            <person name="Gladieux P."/>
            <person name="Hiltunen Thoren M."/>
            <person name="Johannesson H."/>
        </authorList>
    </citation>
    <scope>NUCLEOTIDE SEQUENCE</scope>
    <source>
        <strain evidence="3">CBS 141.50</strain>
    </source>
</reference>
<dbReference type="EMBL" id="MU853592">
    <property type="protein sequence ID" value="KAK4142932.1"/>
    <property type="molecule type" value="Genomic_DNA"/>
</dbReference>
<evidence type="ECO:0000256" key="1">
    <source>
        <dbReference type="SAM" id="MobiDB-lite"/>
    </source>
</evidence>
<dbReference type="PANTHER" id="PTHR11566:SF21">
    <property type="entry name" value="DYNAMIN RELATED PROTEIN 1, ISOFORM A"/>
    <property type="match status" value="1"/>
</dbReference>
<dbReference type="PANTHER" id="PTHR11566">
    <property type="entry name" value="DYNAMIN"/>
    <property type="match status" value="1"/>
</dbReference>
<dbReference type="GO" id="GO:0006897">
    <property type="term" value="P:endocytosis"/>
    <property type="evidence" value="ECO:0007669"/>
    <property type="project" value="TreeGrafter"/>
</dbReference>
<dbReference type="GO" id="GO:0048312">
    <property type="term" value="P:intracellular distribution of mitochondria"/>
    <property type="evidence" value="ECO:0007669"/>
    <property type="project" value="TreeGrafter"/>
</dbReference>
<reference evidence="3" key="2">
    <citation type="submission" date="2023-05" db="EMBL/GenBank/DDBJ databases">
        <authorList>
            <consortium name="Lawrence Berkeley National Laboratory"/>
            <person name="Steindorff A."/>
            <person name="Hensen N."/>
            <person name="Bonometti L."/>
            <person name="Westerberg I."/>
            <person name="Brannstrom I.O."/>
            <person name="Guillou S."/>
            <person name="Cros-Aarteil S."/>
            <person name="Calhoun S."/>
            <person name="Haridas S."/>
            <person name="Kuo A."/>
            <person name="Mondo S."/>
            <person name="Pangilinan J."/>
            <person name="Riley R."/>
            <person name="Labutti K."/>
            <person name="Andreopoulos B."/>
            <person name="Lipzen A."/>
            <person name="Chen C."/>
            <person name="Yanf M."/>
            <person name="Daum C."/>
            <person name="Ng V."/>
            <person name="Clum A."/>
            <person name="Ohm R."/>
            <person name="Martin F."/>
            <person name="Silar P."/>
            <person name="Natvig D."/>
            <person name="Lalanne C."/>
            <person name="Gautier V."/>
            <person name="Ament-Velasquez S.L."/>
            <person name="Kruys A."/>
            <person name="Hutchinson M.I."/>
            <person name="Powell A.J."/>
            <person name="Barry K."/>
            <person name="Miller A.N."/>
            <person name="Grigoriev I.V."/>
            <person name="Debuchy R."/>
            <person name="Gladieux P."/>
            <person name="Thoren M.H."/>
            <person name="Johannesson H."/>
        </authorList>
    </citation>
    <scope>NUCLEOTIDE SEQUENCE</scope>
    <source>
        <strain evidence="3">CBS 141.50</strain>
    </source>
</reference>
<evidence type="ECO:0000259" key="2">
    <source>
        <dbReference type="Pfam" id="PF00350"/>
    </source>
</evidence>
<dbReference type="GeneID" id="87817651"/>
<dbReference type="GO" id="GO:0005739">
    <property type="term" value="C:mitochondrion"/>
    <property type="evidence" value="ECO:0007669"/>
    <property type="project" value="TreeGrafter"/>
</dbReference>
<accession>A0AAN6V157</accession>
<dbReference type="PRINTS" id="PR00195">
    <property type="entry name" value="DYNAMIN"/>
</dbReference>
<dbReference type="InterPro" id="IPR045063">
    <property type="entry name" value="Dynamin_N"/>
</dbReference>
<dbReference type="GO" id="GO:0003924">
    <property type="term" value="F:GTPase activity"/>
    <property type="evidence" value="ECO:0007669"/>
    <property type="project" value="TreeGrafter"/>
</dbReference>
<dbReference type="GO" id="GO:0000266">
    <property type="term" value="P:mitochondrial fission"/>
    <property type="evidence" value="ECO:0007669"/>
    <property type="project" value="TreeGrafter"/>
</dbReference>
<feature type="compositionally biased region" description="Polar residues" evidence="1">
    <location>
        <begin position="778"/>
        <end position="795"/>
    </location>
</feature>
<feature type="compositionally biased region" description="Polar residues" evidence="1">
    <location>
        <begin position="849"/>
        <end position="862"/>
    </location>
</feature>
<dbReference type="AlphaFoldDB" id="A0AAN6V157"/>
<dbReference type="InterPro" id="IPR022812">
    <property type="entry name" value="Dynamin"/>
</dbReference>
<dbReference type="GO" id="GO:0008017">
    <property type="term" value="F:microtubule binding"/>
    <property type="evidence" value="ECO:0007669"/>
    <property type="project" value="TreeGrafter"/>
</dbReference>
<feature type="compositionally biased region" description="Polar residues" evidence="1">
    <location>
        <begin position="803"/>
        <end position="814"/>
    </location>
</feature>
<feature type="domain" description="Dynamin N-terminal" evidence="2">
    <location>
        <begin position="53"/>
        <end position="265"/>
    </location>
</feature>
<dbReference type="GO" id="GO:0005874">
    <property type="term" value="C:microtubule"/>
    <property type="evidence" value="ECO:0007669"/>
    <property type="project" value="TreeGrafter"/>
</dbReference>
<dbReference type="Proteomes" id="UP001302676">
    <property type="component" value="Unassembled WGS sequence"/>
</dbReference>
<protein>
    <recommendedName>
        <fullName evidence="2">Dynamin N-terminal domain-containing protein</fullName>
    </recommendedName>
</protein>
<dbReference type="GO" id="GO:0016020">
    <property type="term" value="C:membrane"/>
    <property type="evidence" value="ECO:0007669"/>
    <property type="project" value="TreeGrafter"/>
</dbReference>
<feature type="region of interest" description="Disordered" evidence="1">
    <location>
        <begin position="715"/>
        <end position="862"/>
    </location>
</feature>
<proteinExistence type="predicted"/>
<feature type="compositionally biased region" description="Basic and acidic residues" evidence="1">
    <location>
        <begin position="715"/>
        <end position="734"/>
    </location>
</feature>
<feature type="compositionally biased region" description="Polar residues" evidence="1">
    <location>
        <begin position="735"/>
        <end position="745"/>
    </location>
</feature>
<organism evidence="3 4">
    <name type="scientific">Dichotomopilus funicola</name>
    <dbReference type="NCBI Taxonomy" id="1934379"/>
    <lineage>
        <taxon>Eukaryota</taxon>
        <taxon>Fungi</taxon>
        <taxon>Dikarya</taxon>
        <taxon>Ascomycota</taxon>
        <taxon>Pezizomycotina</taxon>
        <taxon>Sordariomycetes</taxon>
        <taxon>Sordariomycetidae</taxon>
        <taxon>Sordariales</taxon>
        <taxon>Chaetomiaceae</taxon>
        <taxon>Dichotomopilus</taxon>
    </lineage>
</organism>
<dbReference type="SUPFAM" id="SSF52540">
    <property type="entry name" value="P-loop containing nucleoside triphosphate hydrolases"/>
    <property type="match status" value="1"/>
</dbReference>
<comment type="caution">
    <text evidence="3">The sequence shown here is derived from an EMBL/GenBank/DDBJ whole genome shotgun (WGS) entry which is preliminary data.</text>
</comment>
<dbReference type="Gene3D" id="3.40.50.300">
    <property type="entry name" value="P-loop containing nucleotide triphosphate hydrolases"/>
    <property type="match status" value="1"/>
</dbReference>
<dbReference type="InterPro" id="IPR027417">
    <property type="entry name" value="P-loop_NTPase"/>
</dbReference>
<name>A0AAN6V157_9PEZI</name>
<feature type="compositionally biased region" description="Basic and acidic residues" evidence="1">
    <location>
        <begin position="751"/>
        <end position="762"/>
    </location>
</feature>
<gene>
    <name evidence="3" type="ORF">C8A04DRAFT_29511</name>
</gene>
<keyword evidence="4" id="KW-1185">Reference proteome</keyword>
<dbReference type="RefSeq" id="XP_062636303.1">
    <property type="nucleotide sequence ID" value="XM_062781038.1"/>
</dbReference>
<evidence type="ECO:0000313" key="3">
    <source>
        <dbReference type="EMBL" id="KAK4142932.1"/>
    </source>
</evidence>
<dbReference type="GO" id="GO:0016559">
    <property type="term" value="P:peroxisome fission"/>
    <property type="evidence" value="ECO:0007669"/>
    <property type="project" value="TreeGrafter"/>
</dbReference>
<dbReference type="Pfam" id="PF00350">
    <property type="entry name" value="Dynamin_N"/>
    <property type="match status" value="1"/>
</dbReference>